<organism evidence="2 3">
    <name type="scientific">Cysteiniphilum litorale</name>
    <dbReference type="NCBI Taxonomy" id="2056700"/>
    <lineage>
        <taxon>Bacteria</taxon>
        <taxon>Pseudomonadati</taxon>
        <taxon>Pseudomonadota</taxon>
        <taxon>Gammaproteobacteria</taxon>
        <taxon>Thiotrichales</taxon>
        <taxon>Fastidiosibacteraceae</taxon>
        <taxon>Cysteiniphilum</taxon>
    </lineage>
</organism>
<name>A0A8J3E9C0_9GAMM</name>
<dbReference type="RefSeq" id="WP_117003343.1">
    <property type="nucleotide sequence ID" value="NZ_BMJS01000025.1"/>
</dbReference>
<feature type="domain" description="AAA-ATPase-like" evidence="1">
    <location>
        <begin position="9"/>
        <end position="65"/>
    </location>
</feature>
<evidence type="ECO:0000259" key="1">
    <source>
        <dbReference type="Pfam" id="PF09820"/>
    </source>
</evidence>
<dbReference type="PANTHER" id="PTHR34825:SF1">
    <property type="entry name" value="AAA-ATPASE-LIKE DOMAIN-CONTAINING PROTEIN"/>
    <property type="match status" value="1"/>
</dbReference>
<reference evidence="2" key="2">
    <citation type="submission" date="2020-09" db="EMBL/GenBank/DDBJ databases">
        <authorList>
            <person name="Sun Q."/>
            <person name="Zhou Y."/>
        </authorList>
    </citation>
    <scope>NUCLEOTIDE SEQUENCE</scope>
    <source>
        <strain evidence="2">CGMCC 1.15758</strain>
    </source>
</reference>
<dbReference type="EMBL" id="BMJS01000025">
    <property type="protein sequence ID" value="GGG02416.1"/>
    <property type="molecule type" value="Genomic_DNA"/>
</dbReference>
<evidence type="ECO:0000313" key="2">
    <source>
        <dbReference type="EMBL" id="GGG02416.1"/>
    </source>
</evidence>
<dbReference type="Proteomes" id="UP000636949">
    <property type="component" value="Unassembled WGS sequence"/>
</dbReference>
<gene>
    <name evidence="2" type="ORF">GCM10010995_19770</name>
</gene>
<comment type="caution">
    <text evidence="2">The sequence shown here is derived from an EMBL/GenBank/DDBJ whole genome shotgun (WGS) entry which is preliminary data.</text>
</comment>
<accession>A0A8J3E9C0</accession>
<dbReference type="PANTHER" id="PTHR34825">
    <property type="entry name" value="CONSERVED PROTEIN, WITH A WEAK D-GALACTARATE DEHYDRATASE/ALTRONATE HYDROLASE DOMAIN"/>
    <property type="match status" value="1"/>
</dbReference>
<protein>
    <recommendedName>
        <fullName evidence="1">AAA-ATPase-like domain-containing protein</fullName>
    </recommendedName>
</protein>
<dbReference type="AlphaFoldDB" id="A0A8J3E9C0"/>
<dbReference type="InterPro" id="IPR018631">
    <property type="entry name" value="AAA-ATPase-like_dom"/>
</dbReference>
<sequence length="69" mass="7995">MTRPYKQLPIGYSTLQEIRENNAIYIDKTKHIANLVSSGKYYFLSRPRRFGKSLTINTLKALFEGNKSL</sequence>
<dbReference type="Pfam" id="PF09820">
    <property type="entry name" value="AAA-ATPase_like"/>
    <property type="match status" value="1"/>
</dbReference>
<proteinExistence type="predicted"/>
<keyword evidence="3" id="KW-1185">Reference proteome</keyword>
<reference evidence="2" key="1">
    <citation type="journal article" date="2014" name="Int. J. Syst. Evol. Microbiol.">
        <title>Complete genome sequence of Corynebacterium casei LMG S-19264T (=DSM 44701T), isolated from a smear-ripened cheese.</title>
        <authorList>
            <consortium name="US DOE Joint Genome Institute (JGI-PGF)"/>
            <person name="Walter F."/>
            <person name="Albersmeier A."/>
            <person name="Kalinowski J."/>
            <person name="Ruckert C."/>
        </authorList>
    </citation>
    <scope>NUCLEOTIDE SEQUENCE</scope>
    <source>
        <strain evidence="2">CGMCC 1.15758</strain>
    </source>
</reference>
<dbReference type="OrthoDB" id="9808684at2"/>
<evidence type="ECO:0000313" key="3">
    <source>
        <dbReference type="Proteomes" id="UP000636949"/>
    </source>
</evidence>